<dbReference type="EMBL" id="CP058649">
    <property type="protein sequence ID" value="QUI21983.1"/>
    <property type="molecule type" value="Genomic_DNA"/>
</dbReference>
<feature type="domain" description="Uroporphyrinogen decarboxylase (URO-D)" evidence="1">
    <location>
        <begin position="3"/>
        <end position="333"/>
    </location>
</feature>
<dbReference type="RefSeq" id="WP_212697455.1">
    <property type="nucleotide sequence ID" value="NZ_CP058649.1"/>
</dbReference>
<dbReference type="AlphaFoldDB" id="A0A8J8MIQ9"/>
<dbReference type="KEGG" id="vpy:HZI73_06565"/>
<dbReference type="Proteomes" id="UP000683246">
    <property type="component" value="Chromosome"/>
</dbReference>
<dbReference type="InterPro" id="IPR052024">
    <property type="entry name" value="Methanogen_methyltrans"/>
</dbReference>
<evidence type="ECO:0000259" key="1">
    <source>
        <dbReference type="Pfam" id="PF01208"/>
    </source>
</evidence>
<sequence>MTGKERILTIMQHQSTDRIPWVPFVGVHAGSIKGYTAEEVLKDADKLYDSLMEAHKLYQPDGMPVIFDLQIEAEILGCELVWADDCPPSVKTHPCEEEATLPCKCKLPTKESGRIPLVLDVMNRMKASVGDTTALYGLICGPFTLASHLRGNNLFMDMILDENYVKELMEFCTEAALKMIDFYTEAGMDIIAVVDPLVSQISPEHFTSLCHESFTTIFDYIKMKGAKSSFFVCGNATRQIEVMCKTEPDSISIDENVDIQAAKEITDKYNITIGGNIPLTTLMLHGTQQDNMKYVVDMIDNLTHDNLIISPGCDMPYAVPKDNTIAIGQTIRETDSVREMIKNYEAKDEEIDVELPDYDHLEKPFIEVFTLDSASCAACTYMMAAADVAKEHFGDKIDLIEYKFTEKVNIARCKKMGVANLPSIYINGQLKWSSIIPSKEELFNVVESYLK</sequence>
<dbReference type="CDD" id="cd03465">
    <property type="entry name" value="URO-D_like"/>
    <property type="match status" value="1"/>
</dbReference>
<dbReference type="InterPro" id="IPR036249">
    <property type="entry name" value="Thioredoxin-like_sf"/>
</dbReference>
<reference evidence="2" key="1">
    <citation type="submission" date="2020-07" db="EMBL/GenBank/DDBJ databases">
        <title>Vallitalea pronyensis genome.</title>
        <authorList>
            <person name="Postec A."/>
        </authorList>
    </citation>
    <scope>NUCLEOTIDE SEQUENCE</scope>
    <source>
        <strain evidence="2">FatNI3</strain>
    </source>
</reference>
<dbReference type="Pfam" id="PF01208">
    <property type="entry name" value="URO-D"/>
    <property type="match status" value="1"/>
</dbReference>
<keyword evidence="3" id="KW-1185">Reference proteome</keyword>
<dbReference type="InterPro" id="IPR038071">
    <property type="entry name" value="UROD/MetE-like_sf"/>
</dbReference>
<gene>
    <name evidence="2" type="ORF">HZI73_06565</name>
</gene>
<name>A0A8J8MIQ9_9FIRM</name>
<dbReference type="SUPFAM" id="SSF52833">
    <property type="entry name" value="Thioredoxin-like"/>
    <property type="match status" value="1"/>
</dbReference>
<dbReference type="Gene3D" id="3.20.20.210">
    <property type="match status" value="1"/>
</dbReference>
<dbReference type="InterPro" id="IPR000257">
    <property type="entry name" value="Uroporphyrinogen_deCOase"/>
</dbReference>
<dbReference type="GO" id="GO:0004853">
    <property type="term" value="F:uroporphyrinogen decarboxylase activity"/>
    <property type="evidence" value="ECO:0007669"/>
    <property type="project" value="InterPro"/>
</dbReference>
<dbReference type="Gene3D" id="3.40.30.10">
    <property type="entry name" value="Glutaredoxin"/>
    <property type="match status" value="1"/>
</dbReference>
<evidence type="ECO:0000313" key="2">
    <source>
        <dbReference type="EMBL" id="QUI21983.1"/>
    </source>
</evidence>
<dbReference type="PANTHER" id="PTHR47099:SF1">
    <property type="entry name" value="METHYLCOBAMIDE:COM METHYLTRANSFERASE MTBA"/>
    <property type="match status" value="1"/>
</dbReference>
<organism evidence="2 3">
    <name type="scientific">Vallitalea pronyensis</name>
    <dbReference type="NCBI Taxonomy" id="1348613"/>
    <lineage>
        <taxon>Bacteria</taxon>
        <taxon>Bacillati</taxon>
        <taxon>Bacillota</taxon>
        <taxon>Clostridia</taxon>
        <taxon>Lachnospirales</taxon>
        <taxon>Vallitaleaceae</taxon>
        <taxon>Vallitalea</taxon>
    </lineage>
</organism>
<dbReference type="GO" id="GO:0006779">
    <property type="term" value="P:porphyrin-containing compound biosynthetic process"/>
    <property type="evidence" value="ECO:0007669"/>
    <property type="project" value="InterPro"/>
</dbReference>
<dbReference type="SUPFAM" id="SSF51726">
    <property type="entry name" value="UROD/MetE-like"/>
    <property type="match status" value="1"/>
</dbReference>
<proteinExistence type="predicted"/>
<dbReference type="PANTHER" id="PTHR47099">
    <property type="entry name" value="METHYLCOBAMIDE:COM METHYLTRANSFERASE MTBA"/>
    <property type="match status" value="1"/>
</dbReference>
<evidence type="ECO:0000313" key="3">
    <source>
        <dbReference type="Proteomes" id="UP000683246"/>
    </source>
</evidence>
<accession>A0A8J8MIQ9</accession>
<protein>
    <submittedName>
        <fullName evidence="2">Thioredoxin family protein</fullName>
    </submittedName>
</protein>